<gene>
    <name evidence="3" type="ORF">GCM10007111_41330</name>
</gene>
<name>A0ABQ2E0Z3_9BACI</name>
<sequence length="189" mass="22070">MAIVIKNDNDDAVLSNLGIRDEELMNGKVFKFNVQDRYNEEQIDQISIGAIEDDDFKGEYMVYLGSKNHGISSPSHLNSYQEYQNDTLKQEVLKQKDNPDKTTTRAKLNDLKKDNTSLKEENNLLKRENKDLNSKLKQITNFFKKYKEAYQDFKNYISGEKNKDKDPIKRDNHKEERAKGQNKGNELEL</sequence>
<protein>
    <submittedName>
        <fullName evidence="3">Uncharacterized protein</fullName>
    </submittedName>
</protein>
<accession>A0ABQ2E0Z3</accession>
<feature type="region of interest" description="Disordered" evidence="2">
    <location>
        <begin position="155"/>
        <end position="189"/>
    </location>
</feature>
<dbReference type="EMBL" id="BMPN01000010">
    <property type="protein sequence ID" value="GGJ75572.1"/>
    <property type="molecule type" value="Genomic_DNA"/>
</dbReference>
<evidence type="ECO:0000256" key="2">
    <source>
        <dbReference type="SAM" id="MobiDB-lite"/>
    </source>
</evidence>
<organism evidence="3 4">
    <name type="scientific">Virgibacillus kapii</name>
    <dbReference type="NCBI Taxonomy" id="1638645"/>
    <lineage>
        <taxon>Bacteria</taxon>
        <taxon>Bacillati</taxon>
        <taxon>Bacillota</taxon>
        <taxon>Bacilli</taxon>
        <taxon>Bacillales</taxon>
        <taxon>Bacillaceae</taxon>
        <taxon>Virgibacillus</taxon>
    </lineage>
</organism>
<feature type="coiled-coil region" evidence="1">
    <location>
        <begin position="101"/>
        <end position="138"/>
    </location>
</feature>
<evidence type="ECO:0000313" key="4">
    <source>
        <dbReference type="Proteomes" id="UP000634435"/>
    </source>
</evidence>
<dbReference type="RefSeq" id="WP_188944265.1">
    <property type="nucleotide sequence ID" value="NZ_BMPN01000010.1"/>
</dbReference>
<keyword evidence="4" id="KW-1185">Reference proteome</keyword>
<evidence type="ECO:0000313" key="3">
    <source>
        <dbReference type="EMBL" id="GGJ75572.1"/>
    </source>
</evidence>
<comment type="caution">
    <text evidence="3">The sequence shown here is derived from an EMBL/GenBank/DDBJ whole genome shotgun (WGS) entry which is preliminary data.</text>
</comment>
<proteinExistence type="predicted"/>
<dbReference type="Proteomes" id="UP000634435">
    <property type="component" value="Unassembled WGS sequence"/>
</dbReference>
<reference evidence="4" key="1">
    <citation type="journal article" date="2019" name="Int. J. Syst. Evol. Microbiol.">
        <title>The Global Catalogue of Microorganisms (GCM) 10K type strain sequencing project: providing services to taxonomists for standard genome sequencing and annotation.</title>
        <authorList>
            <consortium name="The Broad Institute Genomics Platform"/>
            <consortium name="The Broad Institute Genome Sequencing Center for Infectious Disease"/>
            <person name="Wu L."/>
            <person name="Ma J."/>
        </authorList>
    </citation>
    <scope>NUCLEOTIDE SEQUENCE [LARGE SCALE GENOMIC DNA]</scope>
    <source>
        <strain evidence="4">JCM 30071</strain>
    </source>
</reference>
<keyword evidence="1" id="KW-0175">Coiled coil</keyword>
<evidence type="ECO:0000256" key="1">
    <source>
        <dbReference type="SAM" id="Coils"/>
    </source>
</evidence>
<feature type="compositionally biased region" description="Basic and acidic residues" evidence="2">
    <location>
        <begin position="160"/>
        <end position="179"/>
    </location>
</feature>